<keyword evidence="4" id="KW-1185">Reference proteome</keyword>
<gene>
    <name evidence="3" type="ORF">Q8A64_03000</name>
</gene>
<evidence type="ECO:0000313" key="4">
    <source>
        <dbReference type="Proteomes" id="UP001225596"/>
    </source>
</evidence>
<organism evidence="3 4">
    <name type="scientific">Keguizhuia sedimenti</name>
    <dbReference type="NCBI Taxonomy" id="3064264"/>
    <lineage>
        <taxon>Bacteria</taxon>
        <taxon>Pseudomonadati</taxon>
        <taxon>Pseudomonadota</taxon>
        <taxon>Betaproteobacteria</taxon>
        <taxon>Burkholderiales</taxon>
        <taxon>Oxalobacteraceae</taxon>
        <taxon>Keguizhuia</taxon>
    </lineage>
</organism>
<dbReference type="InterPro" id="IPR051928">
    <property type="entry name" value="NorD/CobT"/>
</dbReference>
<dbReference type="SUPFAM" id="SSF53300">
    <property type="entry name" value="vWA-like"/>
    <property type="match status" value="1"/>
</dbReference>
<dbReference type="InterPro" id="IPR036465">
    <property type="entry name" value="vWFA_dom_sf"/>
</dbReference>
<dbReference type="PANTHER" id="PTHR41248">
    <property type="entry name" value="NORD PROTEIN"/>
    <property type="match status" value="1"/>
</dbReference>
<evidence type="ECO:0000256" key="1">
    <source>
        <dbReference type="SAM" id="MobiDB-lite"/>
    </source>
</evidence>
<dbReference type="CDD" id="cd01454">
    <property type="entry name" value="vWA_norD_type"/>
    <property type="match status" value="1"/>
</dbReference>
<evidence type="ECO:0000259" key="2">
    <source>
        <dbReference type="SMART" id="SM00327"/>
    </source>
</evidence>
<feature type="compositionally biased region" description="Basic and acidic residues" evidence="1">
    <location>
        <begin position="259"/>
        <end position="275"/>
    </location>
</feature>
<dbReference type="SMART" id="SM00327">
    <property type="entry name" value="VWA"/>
    <property type="match status" value="1"/>
</dbReference>
<comment type="caution">
    <text evidence="3">The sequence shown here is derived from an EMBL/GenBank/DDBJ whole genome shotgun (WGS) entry which is preliminary data.</text>
</comment>
<sequence length="679" mass="75665">MPKADDVITDAAQHATSYARRLWQSYRKSDSDNSGLALREVAQRLDLFVTAVFGVSFPIRTVQTPAQPPHFKVNERAEVLHRGPHPGPHPRNAIPATNDRFVWLPRQILYSDGQGALEQYRVIMLQQAMRAHRGSAARHASLSNPLEKALFTLLEAQAADAALLQLLPGMADPIRVFRAGVLARRPPMADLADCQRPIEELLRSLLATEPAFLQRASSEESAERARAIAADWLTRYPDLSTGSELLLRDWWTGDLRMPEKKSATAQHAEPDEKDAPGTSGSAKPKDKPEAGGPKEDKEEDELKSGTEADQTTYQELVEAPMDFERPSRGDEITAATELGNTHSMPRDANGVFAPGRPKEVVLSDEVPHHARPEKTAPAHEFAETKLQYPEWDFRADAYREPGTTVHVSTVQEGPQAWVDQTLESHRATLNQVRRRFEMLRPQRMRFRKQLEGEEIDIDAYIAARADFKAGLPLNHALYQTSRIARRDMAIAILIDISGSTEARVSGTKRVIDIEREASLLVSVAMEGMGEPYCIQAYSGEGPDGVVVRTVKSFEESYGATVARRIASLEPEQYTRSGPAIRHATSTLMKQPARHRLLLLLSDGHPNDVDEYGGRYGVEDMRQAVQEAKLQGVSPFCLTIDRQAADYLSKTFGQHQYALLPKPELLPTVLLDWIKRLIVS</sequence>
<proteinExistence type="predicted"/>
<dbReference type="RefSeq" id="WP_338435258.1">
    <property type="nucleotide sequence ID" value="NZ_JAUYVH010000001.1"/>
</dbReference>
<dbReference type="PANTHER" id="PTHR41248:SF1">
    <property type="entry name" value="NORD PROTEIN"/>
    <property type="match status" value="1"/>
</dbReference>
<accession>A0ABU1BKL1</accession>
<feature type="compositionally biased region" description="Basic and acidic residues" evidence="1">
    <location>
        <begin position="283"/>
        <end position="306"/>
    </location>
</feature>
<dbReference type="Proteomes" id="UP001225596">
    <property type="component" value="Unassembled WGS sequence"/>
</dbReference>
<feature type="region of interest" description="Disordered" evidence="1">
    <location>
        <begin position="259"/>
        <end position="312"/>
    </location>
</feature>
<protein>
    <submittedName>
        <fullName evidence="3">VWA domain-containing protein</fullName>
    </submittedName>
</protein>
<dbReference type="EMBL" id="JAUYVH010000001">
    <property type="protein sequence ID" value="MDQ9169374.1"/>
    <property type="molecule type" value="Genomic_DNA"/>
</dbReference>
<dbReference type="Pfam" id="PF00092">
    <property type="entry name" value="VWA"/>
    <property type="match status" value="1"/>
</dbReference>
<evidence type="ECO:0000313" key="3">
    <source>
        <dbReference type="EMBL" id="MDQ9169374.1"/>
    </source>
</evidence>
<feature type="domain" description="VWFA" evidence="2">
    <location>
        <begin position="487"/>
        <end position="670"/>
    </location>
</feature>
<dbReference type="InterPro" id="IPR002035">
    <property type="entry name" value="VWF_A"/>
</dbReference>
<reference evidence="3 4" key="1">
    <citation type="submission" date="2023-08" db="EMBL/GenBank/DDBJ databases">
        <title>Oxalobacteraceae gen .nov., isolated from river sludge outside the plant.</title>
        <authorList>
            <person name="Zhao S.Y."/>
        </authorList>
    </citation>
    <scope>NUCLEOTIDE SEQUENCE [LARGE SCALE GENOMIC DNA]</scope>
    <source>
        <strain evidence="3 4">R-40</strain>
    </source>
</reference>
<name>A0ABU1BKL1_9BURK</name>
<dbReference type="Gene3D" id="3.40.50.410">
    <property type="entry name" value="von Willebrand factor, type A domain"/>
    <property type="match status" value="1"/>
</dbReference>